<proteinExistence type="predicted"/>
<name>A0A1G7BD56_NIADE</name>
<keyword evidence="2" id="KW-1185">Reference proteome</keyword>
<dbReference type="Proteomes" id="UP000198757">
    <property type="component" value="Unassembled WGS sequence"/>
</dbReference>
<organism evidence="1 2">
    <name type="scientific">Niabella drilacis (strain DSM 25811 / CCM 8410 / CCUG 62505 / LMG 26954 / E90)</name>
    <dbReference type="NCBI Taxonomy" id="1285928"/>
    <lineage>
        <taxon>Bacteria</taxon>
        <taxon>Pseudomonadati</taxon>
        <taxon>Bacteroidota</taxon>
        <taxon>Chitinophagia</taxon>
        <taxon>Chitinophagales</taxon>
        <taxon>Chitinophagaceae</taxon>
        <taxon>Niabella</taxon>
    </lineage>
</organism>
<dbReference type="EMBL" id="FMZO01000028">
    <property type="protein sequence ID" value="SDE24276.1"/>
    <property type="molecule type" value="Genomic_DNA"/>
</dbReference>
<gene>
    <name evidence="1" type="ORF">SAMN04487894_12843</name>
</gene>
<reference evidence="2" key="1">
    <citation type="submission" date="2016-10" db="EMBL/GenBank/DDBJ databases">
        <authorList>
            <person name="Varghese N."/>
            <person name="Submissions S."/>
        </authorList>
    </citation>
    <scope>NUCLEOTIDE SEQUENCE [LARGE SCALE GENOMIC DNA]</scope>
    <source>
        <strain evidence="2">DSM 25811 / CCM 8410 / LMG 26954 / E90</strain>
    </source>
</reference>
<dbReference type="OrthoDB" id="957491at2"/>
<evidence type="ECO:0000313" key="1">
    <source>
        <dbReference type="EMBL" id="SDE24276.1"/>
    </source>
</evidence>
<sequence>MCNFKTLYYTADGYLIVCNDCRLFQLAFKTTLLTMTARDLLVFHTLVKESREYNPPTPGTHRKSIYIPTPMEGYGIILSPEETEALYQLLETAAINFKTERLLSLFKTG</sequence>
<dbReference type="RefSeq" id="WP_090393506.1">
    <property type="nucleotide sequence ID" value="NZ_FMZO01000028.1"/>
</dbReference>
<evidence type="ECO:0000313" key="2">
    <source>
        <dbReference type="Proteomes" id="UP000198757"/>
    </source>
</evidence>
<dbReference type="AlphaFoldDB" id="A0A1G7BD56"/>
<protein>
    <submittedName>
        <fullName evidence="1">Uncharacterized protein</fullName>
    </submittedName>
</protein>
<dbReference type="Pfam" id="PF20391">
    <property type="entry name" value="DUF6686"/>
    <property type="match status" value="1"/>
</dbReference>
<dbReference type="InterPro" id="IPR046508">
    <property type="entry name" value="DUF6686"/>
</dbReference>
<accession>A0A1G7BD56</accession>